<dbReference type="EC" id="2.7.13.3" evidence="3"/>
<feature type="domain" description="HAMP" evidence="13">
    <location>
        <begin position="189"/>
        <end position="242"/>
    </location>
</feature>
<dbReference type="Proteomes" id="UP000823914">
    <property type="component" value="Unassembled WGS sequence"/>
</dbReference>
<feature type="domain" description="Histidine kinase" evidence="12">
    <location>
        <begin position="250"/>
        <end position="461"/>
    </location>
</feature>
<dbReference type="InterPro" id="IPR050398">
    <property type="entry name" value="HssS/ArlS-like"/>
</dbReference>
<dbReference type="SMART" id="SM00387">
    <property type="entry name" value="HATPase_c"/>
    <property type="match status" value="1"/>
</dbReference>
<dbReference type="InterPro" id="IPR003594">
    <property type="entry name" value="HATPase_dom"/>
</dbReference>
<keyword evidence="10 11" id="KW-0472">Membrane</keyword>
<dbReference type="GO" id="GO:0016020">
    <property type="term" value="C:membrane"/>
    <property type="evidence" value="ECO:0007669"/>
    <property type="project" value="UniProtKB-SubCell"/>
</dbReference>
<dbReference type="Gene3D" id="1.10.287.130">
    <property type="match status" value="1"/>
</dbReference>
<evidence type="ECO:0000256" key="6">
    <source>
        <dbReference type="ARBA" id="ARBA00022692"/>
    </source>
</evidence>
<reference evidence="14" key="2">
    <citation type="submission" date="2021-04" db="EMBL/GenBank/DDBJ databases">
        <authorList>
            <person name="Gilroy R."/>
        </authorList>
    </citation>
    <scope>NUCLEOTIDE SEQUENCE</scope>
    <source>
        <strain evidence="14">Gambia15-2214</strain>
    </source>
</reference>
<dbReference type="Pfam" id="PF00512">
    <property type="entry name" value="HisKA"/>
    <property type="match status" value="1"/>
</dbReference>
<evidence type="ECO:0000256" key="4">
    <source>
        <dbReference type="ARBA" id="ARBA00022553"/>
    </source>
</evidence>
<gene>
    <name evidence="14" type="ORF">IAA16_10985</name>
</gene>
<comment type="caution">
    <text evidence="14">The sequence shown here is derived from an EMBL/GenBank/DDBJ whole genome shotgun (WGS) entry which is preliminary data.</text>
</comment>
<proteinExistence type="predicted"/>
<evidence type="ECO:0000256" key="9">
    <source>
        <dbReference type="ARBA" id="ARBA00023012"/>
    </source>
</evidence>
<dbReference type="InterPro" id="IPR036097">
    <property type="entry name" value="HisK_dim/P_sf"/>
</dbReference>
<dbReference type="CDD" id="cd00082">
    <property type="entry name" value="HisKA"/>
    <property type="match status" value="1"/>
</dbReference>
<evidence type="ECO:0000256" key="7">
    <source>
        <dbReference type="ARBA" id="ARBA00022777"/>
    </source>
</evidence>
<feature type="transmembrane region" description="Helical" evidence="11">
    <location>
        <begin position="167"/>
        <end position="187"/>
    </location>
</feature>
<name>A0A9E2L5K9_9SPIR</name>
<dbReference type="FunFam" id="1.10.287.130:FF:000001">
    <property type="entry name" value="Two-component sensor histidine kinase"/>
    <property type="match status" value="1"/>
</dbReference>
<dbReference type="InterPro" id="IPR003660">
    <property type="entry name" value="HAMP_dom"/>
</dbReference>
<comment type="subcellular location">
    <subcellularLocation>
        <location evidence="2">Membrane</location>
        <topology evidence="2">Multi-pass membrane protein</topology>
    </subcellularLocation>
</comment>
<dbReference type="PRINTS" id="PR00344">
    <property type="entry name" value="BCTRLSENSOR"/>
</dbReference>
<evidence type="ECO:0000259" key="12">
    <source>
        <dbReference type="PROSITE" id="PS50109"/>
    </source>
</evidence>
<protein>
    <recommendedName>
        <fullName evidence="3">histidine kinase</fullName>
        <ecNumber evidence="3">2.7.13.3</ecNumber>
    </recommendedName>
</protein>
<dbReference type="Gene3D" id="3.30.565.10">
    <property type="entry name" value="Histidine kinase-like ATPase, C-terminal domain"/>
    <property type="match status" value="1"/>
</dbReference>
<feature type="transmembrane region" description="Helical" evidence="11">
    <location>
        <begin position="12"/>
        <end position="35"/>
    </location>
</feature>
<dbReference type="CDD" id="cd06225">
    <property type="entry name" value="HAMP"/>
    <property type="match status" value="1"/>
</dbReference>
<keyword evidence="8 11" id="KW-1133">Transmembrane helix</keyword>
<keyword evidence="6 11" id="KW-0812">Transmembrane</keyword>
<dbReference type="AlphaFoldDB" id="A0A9E2L5K9"/>
<dbReference type="GO" id="GO:0000155">
    <property type="term" value="F:phosphorelay sensor kinase activity"/>
    <property type="evidence" value="ECO:0007669"/>
    <property type="project" value="InterPro"/>
</dbReference>
<organism evidence="14 15">
    <name type="scientific">Candidatus Treponema excrementipullorum</name>
    <dbReference type="NCBI Taxonomy" id="2838768"/>
    <lineage>
        <taxon>Bacteria</taxon>
        <taxon>Pseudomonadati</taxon>
        <taxon>Spirochaetota</taxon>
        <taxon>Spirochaetia</taxon>
        <taxon>Spirochaetales</taxon>
        <taxon>Treponemataceae</taxon>
        <taxon>Treponema</taxon>
    </lineage>
</organism>
<evidence type="ECO:0000256" key="1">
    <source>
        <dbReference type="ARBA" id="ARBA00000085"/>
    </source>
</evidence>
<dbReference type="InterPro" id="IPR036890">
    <property type="entry name" value="HATPase_C_sf"/>
</dbReference>
<evidence type="ECO:0000256" key="8">
    <source>
        <dbReference type="ARBA" id="ARBA00022989"/>
    </source>
</evidence>
<evidence type="ECO:0000313" key="15">
    <source>
        <dbReference type="Proteomes" id="UP000823914"/>
    </source>
</evidence>
<dbReference type="InterPro" id="IPR005467">
    <property type="entry name" value="His_kinase_dom"/>
</dbReference>
<sequence length="465" mass="52658">MIMKKNNPKPLSVKITLFFTAITFFVVLSFTFLMVNSLTRSLEKKRSDEILYYLDLLERTFSQSLSKNTTAINSIPYYILYKITTDNNTTLYTNDPLIPLLPDTKEKTTDTFFENDFFLDGDLNLLYTTKSVSYVNEENGTSSKIRIQVAIDMQQDDTHLIVQGLPAVFLLYIVPILIISGFLGFFVSNRFLKPIKKITVQAKEISGESLNKRLDTTGPHDELWALACTFNDLFTRLEEDFERQKRFTSDAAHELKTPLAVISGYVNLLLRWGKTDAKILEESLAMLKKECESMTTLTENLLQLTRMENDLIPYEEVTLPLKPFLAELIHSYGIISPDTCFVLECPPDASVNTNKNGLQELLRILIKNSIDYSPQPAHITVTWKNNTLTVSDQGKGIAPEDLPYIFDRFYRADKARTRSSGGSGLGLSIAKVLAQKLHLTIRAESIEMQGTSIHLEFSSTAVLTH</sequence>
<reference evidence="14" key="1">
    <citation type="journal article" date="2021" name="PeerJ">
        <title>Extensive microbial diversity within the chicken gut microbiome revealed by metagenomics and culture.</title>
        <authorList>
            <person name="Gilroy R."/>
            <person name="Ravi A."/>
            <person name="Getino M."/>
            <person name="Pursley I."/>
            <person name="Horton D.L."/>
            <person name="Alikhan N.F."/>
            <person name="Baker D."/>
            <person name="Gharbi K."/>
            <person name="Hall N."/>
            <person name="Watson M."/>
            <person name="Adriaenssens E.M."/>
            <person name="Foster-Nyarko E."/>
            <person name="Jarju S."/>
            <person name="Secka A."/>
            <person name="Antonio M."/>
            <person name="Oren A."/>
            <person name="Chaudhuri R.R."/>
            <person name="La Ragione R."/>
            <person name="Hildebrand F."/>
            <person name="Pallen M.J."/>
        </authorList>
    </citation>
    <scope>NUCLEOTIDE SEQUENCE</scope>
    <source>
        <strain evidence="14">Gambia15-2214</strain>
    </source>
</reference>
<dbReference type="Gene3D" id="6.10.340.10">
    <property type="match status" value="1"/>
</dbReference>
<keyword evidence="7" id="KW-0418">Kinase</keyword>
<dbReference type="InterPro" id="IPR004358">
    <property type="entry name" value="Sig_transdc_His_kin-like_C"/>
</dbReference>
<dbReference type="SUPFAM" id="SSF47384">
    <property type="entry name" value="Homodimeric domain of signal transducing histidine kinase"/>
    <property type="match status" value="1"/>
</dbReference>
<dbReference type="SMART" id="SM00304">
    <property type="entry name" value="HAMP"/>
    <property type="match status" value="1"/>
</dbReference>
<dbReference type="PANTHER" id="PTHR45528:SF12">
    <property type="entry name" value="SENSOR HISTIDINE KINASE ARSS"/>
    <property type="match status" value="1"/>
</dbReference>
<keyword evidence="5" id="KW-0808">Transferase</keyword>
<evidence type="ECO:0000256" key="11">
    <source>
        <dbReference type="SAM" id="Phobius"/>
    </source>
</evidence>
<evidence type="ECO:0000256" key="5">
    <source>
        <dbReference type="ARBA" id="ARBA00022679"/>
    </source>
</evidence>
<evidence type="ECO:0000256" key="2">
    <source>
        <dbReference type="ARBA" id="ARBA00004141"/>
    </source>
</evidence>
<dbReference type="SUPFAM" id="SSF55874">
    <property type="entry name" value="ATPase domain of HSP90 chaperone/DNA topoisomerase II/histidine kinase"/>
    <property type="match status" value="1"/>
</dbReference>
<keyword evidence="4" id="KW-0597">Phosphoprotein</keyword>
<dbReference type="PROSITE" id="PS50109">
    <property type="entry name" value="HIS_KIN"/>
    <property type="match status" value="1"/>
</dbReference>
<evidence type="ECO:0000313" key="14">
    <source>
        <dbReference type="EMBL" id="MBU3851081.1"/>
    </source>
</evidence>
<dbReference type="PANTHER" id="PTHR45528">
    <property type="entry name" value="SENSOR HISTIDINE KINASE CPXA"/>
    <property type="match status" value="1"/>
</dbReference>
<accession>A0A9E2L5K9</accession>
<evidence type="ECO:0000256" key="10">
    <source>
        <dbReference type="ARBA" id="ARBA00023136"/>
    </source>
</evidence>
<dbReference type="InterPro" id="IPR003661">
    <property type="entry name" value="HisK_dim/P_dom"/>
</dbReference>
<dbReference type="PROSITE" id="PS50885">
    <property type="entry name" value="HAMP"/>
    <property type="match status" value="1"/>
</dbReference>
<dbReference type="Pfam" id="PF00672">
    <property type="entry name" value="HAMP"/>
    <property type="match status" value="1"/>
</dbReference>
<dbReference type="SMART" id="SM00388">
    <property type="entry name" value="HisKA"/>
    <property type="match status" value="1"/>
</dbReference>
<evidence type="ECO:0000259" key="13">
    <source>
        <dbReference type="PROSITE" id="PS50885"/>
    </source>
</evidence>
<keyword evidence="9" id="KW-0902">Two-component regulatory system</keyword>
<dbReference type="Pfam" id="PF02518">
    <property type="entry name" value="HATPase_c"/>
    <property type="match status" value="1"/>
</dbReference>
<comment type="catalytic activity">
    <reaction evidence="1">
        <text>ATP + protein L-histidine = ADP + protein N-phospho-L-histidine.</text>
        <dbReference type="EC" id="2.7.13.3"/>
    </reaction>
</comment>
<dbReference type="EMBL" id="JAHLFV010000249">
    <property type="protein sequence ID" value="MBU3851081.1"/>
    <property type="molecule type" value="Genomic_DNA"/>
</dbReference>
<evidence type="ECO:0000256" key="3">
    <source>
        <dbReference type="ARBA" id="ARBA00012438"/>
    </source>
</evidence>
<dbReference type="SUPFAM" id="SSF158472">
    <property type="entry name" value="HAMP domain-like"/>
    <property type="match status" value="1"/>
</dbReference>